<reference evidence="10 11" key="1">
    <citation type="submission" date="2020-11" db="EMBL/GenBank/DDBJ databases">
        <title>Actinomyces sp. ZJ750.</title>
        <authorList>
            <person name="Zhou J."/>
        </authorList>
    </citation>
    <scope>NUCLEOTIDE SEQUENCE [LARGE SCALE GENOMIC DNA]</scope>
    <source>
        <strain evidence="10 11">ZJ750</strain>
    </source>
</reference>
<evidence type="ECO:0000313" key="10">
    <source>
        <dbReference type="EMBL" id="QPL06680.1"/>
    </source>
</evidence>
<keyword evidence="6 8" id="KW-0326">Glycosidase</keyword>
<dbReference type="GO" id="GO:0030246">
    <property type="term" value="F:carbohydrate binding"/>
    <property type="evidence" value="ECO:0007669"/>
    <property type="project" value="InterPro"/>
</dbReference>
<dbReference type="GO" id="GO:0009341">
    <property type="term" value="C:beta-galactosidase complex"/>
    <property type="evidence" value="ECO:0007669"/>
    <property type="project" value="InterPro"/>
</dbReference>
<dbReference type="SUPFAM" id="SSF74650">
    <property type="entry name" value="Galactose mutarotase-like"/>
    <property type="match status" value="1"/>
</dbReference>
<dbReference type="PRINTS" id="PR00132">
    <property type="entry name" value="GLHYDRLASE2"/>
</dbReference>
<accession>A0A7T0PYC6</accession>
<proteinExistence type="inferred from homology"/>
<dbReference type="InterPro" id="IPR006102">
    <property type="entry name" value="Ig-like_GH2"/>
</dbReference>
<dbReference type="InterPro" id="IPR006101">
    <property type="entry name" value="Glyco_hydro_2"/>
</dbReference>
<dbReference type="PROSITE" id="PS00608">
    <property type="entry name" value="GLYCOSYL_HYDROL_F2_2"/>
    <property type="match status" value="1"/>
</dbReference>
<dbReference type="InterPro" id="IPR036156">
    <property type="entry name" value="Beta-gal/glucu_dom_sf"/>
</dbReference>
<dbReference type="InterPro" id="IPR050347">
    <property type="entry name" value="Bact_Beta-galactosidase"/>
</dbReference>
<dbReference type="PROSITE" id="PS00719">
    <property type="entry name" value="GLYCOSYL_HYDROL_F2_1"/>
    <property type="match status" value="1"/>
</dbReference>
<evidence type="ECO:0000259" key="9">
    <source>
        <dbReference type="SMART" id="SM01038"/>
    </source>
</evidence>
<feature type="domain" description="Beta galactosidase small chain/" evidence="9">
    <location>
        <begin position="736"/>
        <end position="1017"/>
    </location>
</feature>
<dbReference type="SUPFAM" id="SSF49785">
    <property type="entry name" value="Galactose-binding domain-like"/>
    <property type="match status" value="1"/>
</dbReference>
<dbReference type="InterPro" id="IPR008979">
    <property type="entry name" value="Galactose-bd-like_sf"/>
</dbReference>
<dbReference type="InterPro" id="IPR006104">
    <property type="entry name" value="Glyco_hydro_2_N"/>
</dbReference>
<keyword evidence="5 8" id="KW-0378">Hydrolase</keyword>
<dbReference type="Gene3D" id="2.60.40.10">
    <property type="entry name" value="Immunoglobulins"/>
    <property type="match status" value="2"/>
</dbReference>
<dbReference type="Gene3D" id="2.70.98.10">
    <property type="match status" value="1"/>
</dbReference>
<dbReference type="SMART" id="SM01038">
    <property type="entry name" value="Bgal_small_N"/>
    <property type="match status" value="1"/>
</dbReference>
<comment type="catalytic activity">
    <reaction evidence="1 8">
        <text>Hydrolysis of terminal non-reducing beta-D-galactose residues in beta-D-galactosides.</text>
        <dbReference type="EC" id="3.2.1.23"/>
    </reaction>
</comment>
<evidence type="ECO:0000256" key="7">
    <source>
        <dbReference type="ARBA" id="ARBA00032230"/>
    </source>
</evidence>
<dbReference type="Proteomes" id="UP000594637">
    <property type="component" value="Chromosome"/>
</dbReference>
<dbReference type="Pfam" id="PF02929">
    <property type="entry name" value="Bgal_small_N"/>
    <property type="match status" value="1"/>
</dbReference>
<dbReference type="Pfam" id="PF16353">
    <property type="entry name" value="LacZ_4"/>
    <property type="match status" value="1"/>
</dbReference>
<evidence type="ECO:0000256" key="3">
    <source>
        <dbReference type="ARBA" id="ARBA00012756"/>
    </source>
</evidence>
<dbReference type="Pfam" id="PF00703">
    <property type="entry name" value="Glyco_hydro_2"/>
    <property type="match status" value="1"/>
</dbReference>
<gene>
    <name evidence="10" type="ORF">ID810_09935</name>
</gene>
<dbReference type="InterPro" id="IPR014718">
    <property type="entry name" value="GH-type_carb-bd"/>
</dbReference>
<dbReference type="EC" id="3.2.1.23" evidence="3 8"/>
<evidence type="ECO:0000256" key="2">
    <source>
        <dbReference type="ARBA" id="ARBA00007401"/>
    </source>
</evidence>
<sequence length="1020" mass="112242">MSQVNIDLSHLADPTFFADNRLPAHSDHLWYASAAEAAAARSSYQVCLDGVWKLHYARNPSLAVDGFEDPSYDVSQWDDIAVPAHLQLHGYDKPQYANVQYPWDGHEDIDPGQVPTDYNPTASYVRTFTLPQALPAGERLVLRLEGAESAVVVWVNGAYVGYAEGSFTPSEFDLTAHVHAGANRLALRVYKWCSGSWMEDQDFFRFSGLFRSVYLRRLPATHLADLRVGVSLSEDLRTAEVTLRTRLEGPGSVRAVLDGVGELVAGDDGVARLTVADPHLWSGEDPYLYDLDIEVCDADGAVTEVVPQRVGIRRFGIEDGVLKINGQRIVFMGVNRHEFGEQGRVMTRERTELDLIALRRANVNAIRTSHYPNNSFLYELADEYGFYVIDEANLESHGSWDGVTRQGQDPEAVIPGNHPQWHDAVVDRVTDMYERDKNHPSIVMWSCGNESYGGDNIADMAALLHAKDSRPVHYEGITWDPRRPDTSDVVSQMYTPAAEIEAQLATRRDKPFILCEYAHTMGNSFGGADLYMDLAEREPLFQGGFIWDFADQAIRLTAPDGSAYWGYGGDSGESPHDGDFCGNGIFYADHSESPKIQEVRHLFQGLRTEVARESFTVTNRFLFTHSSAYDCVVTLEREGVPVASADVETDVAPGTSATYPLPLALPDGADGTAGEYAITVSFRLRQATAWAEAGEEIAWDQGVVTVEAPAGLPGPFAIAGNPGARPVLVRGRHNIGVHGESFQVLFSGLTGALTSYRYGRTQDGAGELLRAPVLPCFWHAPTANERGYGGPYEEGAWQLASRYPRLVEDHDWPAAVEEDGESVTVAFTYALAGLPGSTCEMRYRVLGDGTVEVTQTLDPTGEVPSLPELSAMIQVPGTMDRLTFYGEGPEETYVDRRGGGRLGVHSSEVVEQMAGYLNPQESGSHTGVRWARVTDRRGRGILVSAPEGGQIEFSALPWTPFEVEDAPHDFELPLTDRTVIRPALMRRGVAGDDSWGARPKKQHLLPTGRLVHRFSFKGVL</sequence>
<comment type="similarity">
    <text evidence="2 8">Belongs to the glycosyl hydrolase 2 family.</text>
</comment>
<evidence type="ECO:0000256" key="4">
    <source>
        <dbReference type="ARBA" id="ARBA00013303"/>
    </source>
</evidence>
<dbReference type="EMBL" id="CP063989">
    <property type="protein sequence ID" value="QPL06680.1"/>
    <property type="molecule type" value="Genomic_DNA"/>
</dbReference>
<dbReference type="KEGG" id="arep:ID810_09935"/>
<dbReference type="InterPro" id="IPR006103">
    <property type="entry name" value="Glyco_hydro_2_cat"/>
</dbReference>
<dbReference type="InterPro" id="IPR011013">
    <property type="entry name" value="Gal_mutarotase_sf_dom"/>
</dbReference>
<dbReference type="Gene3D" id="3.20.20.80">
    <property type="entry name" value="Glycosidases"/>
    <property type="match status" value="1"/>
</dbReference>
<dbReference type="GO" id="GO:0005990">
    <property type="term" value="P:lactose catabolic process"/>
    <property type="evidence" value="ECO:0007669"/>
    <property type="project" value="TreeGrafter"/>
</dbReference>
<dbReference type="InterPro" id="IPR004199">
    <property type="entry name" value="B-gal_small/dom_5"/>
</dbReference>
<dbReference type="SUPFAM" id="SSF51445">
    <property type="entry name" value="(Trans)glycosidases"/>
    <property type="match status" value="1"/>
</dbReference>
<dbReference type="InterPro" id="IPR013783">
    <property type="entry name" value="Ig-like_fold"/>
</dbReference>
<evidence type="ECO:0000256" key="6">
    <source>
        <dbReference type="ARBA" id="ARBA00023295"/>
    </source>
</evidence>
<dbReference type="GO" id="GO:0004565">
    <property type="term" value="F:beta-galactosidase activity"/>
    <property type="evidence" value="ECO:0007669"/>
    <property type="project" value="UniProtKB-EC"/>
</dbReference>
<dbReference type="InterPro" id="IPR032312">
    <property type="entry name" value="LacZ_4"/>
</dbReference>
<evidence type="ECO:0000256" key="5">
    <source>
        <dbReference type="ARBA" id="ARBA00022801"/>
    </source>
</evidence>
<name>A0A7T0PYC6_9ACTO</name>
<dbReference type="SUPFAM" id="SSF49303">
    <property type="entry name" value="beta-Galactosidase/glucuronidase domain"/>
    <property type="match status" value="2"/>
</dbReference>
<dbReference type="Pfam" id="PF02836">
    <property type="entry name" value="Glyco_hydro_2_C"/>
    <property type="match status" value="1"/>
</dbReference>
<dbReference type="InterPro" id="IPR023230">
    <property type="entry name" value="Glyco_hydro_2_CS"/>
</dbReference>
<dbReference type="PANTHER" id="PTHR46323:SF2">
    <property type="entry name" value="BETA-GALACTOSIDASE"/>
    <property type="match status" value="1"/>
</dbReference>
<dbReference type="Pfam" id="PF02837">
    <property type="entry name" value="Glyco_hydro_2_N"/>
    <property type="match status" value="1"/>
</dbReference>
<evidence type="ECO:0000256" key="1">
    <source>
        <dbReference type="ARBA" id="ARBA00001412"/>
    </source>
</evidence>
<dbReference type="AlphaFoldDB" id="A0A7T0PYC6"/>
<protein>
    <recommendedName>
        <fullName evidence="4 8">Beta-galactosidase</fullName>
        <ecNumber evidence="3 8">3.2.1.23</ecNumber>
    </recommendedName>
    <alternativeName>
        <fullName evidence="7 8">Lactase</fullName>
    </alternativeName>
</protein>
<dbReference type="InterPro" id="IPR023232">
    <property type="entry name" value="Glyco_hydro_2_AS"/>
</dbReference>
<keyword evidence="11" id="KW-1185">Reference proteome</keyword>
<organism evidence="10 11">
    <name type="scientific">Actinomyces respiraculi</name>
    <dbReference type="NCBI Taxonomy" id="2744574"/>
    <lineage>
        <taxon>Bacteria</taxon>
        <taxon>Bacillati</taxon>
        <taxon>Actinomycetota</taxon>
        <taxon>Actinomycetes</taxon>
        <taxon>Actinomycetales</taxon>
        <taxon>Actinomycetaceae</taxon>
        <taxon>Actinomyces</taxon>
    </lineage>
</organism>
<dbReference type="Gene3D" id="2.60.120.260">
    <property type="entry name" value="Galactose-binding domain-like"/>
    <property type="match status" value="1"/>
</dbReference>
<dbReference type="InterPro" id="IPR017853">
    <property type="entry name" value="GH"/>
</dbReference>
<evidence type="ECO:0000256" key="8">
    <source>
        <dbReference type="RuleBase" id="RU361154"/>
    </source>
</evidence>
<evidence type="ECO:0000313" key="11">
    <source>
        <dbReference type="Proteomes" id="UP000594637"/>
    </source>
</evidence>
<dbReference type="PANTHER" id="PTHR46323">
    <property type="entry name" value="BETA-GALACTOSIDASE"/>
    <property type="match status" value="1"/>
</dbReference>